<dbReference type="EMBL" id="CAJNOI010002895">
    <property type="protein sequence ID" value="CAF1496883.1"/>
    <property type="molecule type" value="Genomic_DNA"/>
</dbReference>
<dbReference type="Proteomes" id="UP000663832">
    <property type="component" value="Unassembled WGS sequence"/>
</dbReference>
<evidence type="ECO:0000313" key="3">
    <source>
        <dbReference type="EMBL" id="CAF1643199.1"/>
    </source>
</evidence>
<dbReference type="AlphaFoldDB" id="A0A815T102"/>
<name>A0A815T102_9BILA</name>
<feature type="compositionally biased region" description="Polar residues" evidence="1">
    <location>
        <begin position="205"/>
        <end position="229"/>
    </location>
</feature>
<evidence type="ECO:0000313" key="2">
    <source>
        <dbReference type="EMBL" id="CAF1496883.1"/>
    </source>
</evidence>
<dbReference type="Proteomes" id="UP000663877">
    <property type="component" value="Unassembled WGS sequence"/>
</dbReference>
<reference evidence="2" key="1">
    <citation type="submission" date="2021-02" db="EMBL/GenBank/DDBJ databases">
        <authorList>
            <person name="Nowell W R."/>
        </authorList>
    </citation>
    <scope>NUCLEOTIDE SEQUENCE</scope>
</reference>
<keyword evidence="4" id="KW-1185">Reference proteome</keyword>
<feature type="non-terminal residue" evidence="2">
    <location>
        <position position="1"/>
    </location>
</feature>
<evidence type="ECO:0000256" key="1">
    <source>
        <dbReference type="SAM" id="MobiDB-lite"/>
    </source>
</evidence>
<sequence length="489" mass="54415">MPLFHTPASSSSSQTYHSTPTFQQHIQYPHQYQNQPHTLSPDEWDLILSFRMMRNLNLLSSLQPSSPSVYHQTSDTFSYQASYPSYQTGHQMQSSAYCTTIPTLLPNQYYNTASSIYPHNISTTSSSLPQFATNNSSSSFCTTSDSSPVLHHTRTSQSTISFTTHTSSSPCYTTANLLQTHHTATTSSLASLCIRQELEAKFESLQTQSNHQNHLSTHTSANHQNSSTTQRDDAHSTIQLSSSHSLTHSTRQQSPQQSLQQPSSQQSPLQQSPSQQSPSQHLPSQLTIEHLHLHSPTSTTTTSLVLISSMQQQHKLLNQASDIQSTTTYQYDPLLKGQSIQLLDTTKPYEIGDTIKVGGRILQSDPTSIKYWSDNDLTITETATGESQLYRIRQANLPKSPSDLNFVLHPGFKSTDKGERFLIYDSSDVQPPYTLAPTVVGRLIIYASNLQLSILAKAHRVGSDGTFETSASMVQQNYIVMAELEEMYS</sequence>
<comment type="caution">
    <text evidence="2">The sequence shown here is derived from an EMBL/GenBank/DDBJ whole genome shotgun (WGS) entry which is preliminary data.</text>
</comment>
<accession>A0A815T102</accession>
<dbReference type="EMBL" id="CAJNOM010003228">
    <property type="protein sequence ID" value="CAF1643199.1"/>
    <property type="molecule type" value="Genomic_DNA"/>
</dbReference>
<feature type="region of interest" description="Disordered" evidence="1">
    <location>
        <begin position="205"/>
        <end position="283"/>
    </location>
</feature>
<gene>
    <name evidence="2" type="ORF">BJG266_LOCUS42937</name>
    <name evidence="3" type="ORF">QVE165_LOCUS59838</name>
</gene>
<evidence type="ECO:0000313" key="4">
    <source>
        <dbReference type="Proteomes" id="UP000663832"/>
    </source>
</evidence>
<proteinExistence type="predicted"/>
<protein>
    <submittedName>
        <fullName evidence="2">Uncharacterized protein</fullName>
    </submittedName>
</protein>
<feature type="compositionally biased region" description="Low complexity" evidence="1">
    <location>
        <begin position="236"/>
        <end position="283"/>
    </location>
</feature>
<organism evidence="2 5">
    <name type="scientific">Adineta steineri</name>
    <dbReference type="NCBI Taxonomy" id="433720"/>
    <lineage>
        <taxon>Eukaryota</taxon>
        <taxon>Metazoa</taxon>
        <taxon>Spiralia</taxon>
        <taxon>Gnathifera</taxon>
        <taxon>Rotifera</taxon>
        <taxon>Eurotatoria</taxon>
        <taxon>Bdelloidea</taxon>
        <taxon>Adinetida</taxon>
        <taxon>Adinetidae</taxon>
        <taxon>Adineta</taxon>
    </lineage>
</organism>
<evidence type="ECO:0000313" key="5">
    <source>
        <dbReference type="Proteomes" id="UP000663877"/>
    </source>
</evidence>